<gene>
    <name evidence="2" type="ORF">FLB61_07410</name>
</gene>
<evidence type="ECO:0000256" key="1">
    <source>
        <dbReference type="SAM" id="Phobius"/>
    </source>
</evidence>
<keyword evidence="1" id="KW-0812">Transmembrane</keyword>
<feature type="transmembrane region" description="Helical" evidence="1">
    <location>
        <begin position="6"/>
        <end position="31"/>
    </location>
</feature>
<evidence type="ECO:0000313" key="2">
    <source>
        <dbReference type="EMBL" id="MBY0758912.1"/>
    </source>
</evidence>
<dbReference type="EMBL" id="VIRV01000009">
    <property type="protein sequence ID" value="MBY0758912.1"/>
    <property type="molecule type" value="Genomic_DNA"/>
</dbReference>
<feature type="transmembrane region" description="Helical" evidence="1">
    <location>
        <begin position="84"/>
        <end position="105"/>
    </location>
</feature>
<evidence type="ECO:0000313" key="3">
    <source>
        <dbReference type="Proteomes" id="UP000779049"/>
    </source>
</evidence>
<keyword evidence="1" id="KW-1133">Transmembrane helix</keyword>
<proteinExistence type="predicted"/>
<name>A0ABS7L806_9FIRM</name>
<sequence>MYALLLIVIMGLKTLLCKGAALGIFLLFFWIKGKQLQFNSDRWDDFFISFPAKRANRYAVVIYLTAAVISSAVCYVVLRLAKYRYSLEIAVLLFAGGLIITAYKWHTKGKDYLLKRYQEISETILEKKRM</sequence>
<keyword evidence="3" id="KW-1185">Reference proteome</keyword>
<dbReference type="RefSeq" id="WP_087210576.1">
    <property type="nucleotide sequence ID" value="NZ_CP173660.1"/>
</dbReference>
<reference evidence="2 3" key="1">
    <citation type="journal article" date="2020" name="New Microbes New Infect">
        <title>Sellimonas caecigallum sp. nov., description and genome sequence of a new member of the Sellimonas genus isolated from the cecum of feral chicken.</title>
        <authorList>
            <person name="Wongkuna S."/>
            <person name="Ghimire S."/>
            <person name="Antony L."/>
            <person name="Chankhamhaengdecha S."/>
            <person name="Janvilisri T."/>
            <person name="Scaria J."/>
        </authorList>
    </citation>
    <scope>NUCLEOTIDE SEQUENCE [LARGE SCALE GENOMIC DNA]</scope>
    <source>
        <strain evidence="2 3">SW451</strain>
    </source>
</reference>
<protein>
    <submittedName>
        <fullName evidence="2">Uncharacterized protein</fullName>
    </submittedName>
</protein>
<keyword evidence="1" id="KW-0472">Membrane</keyword>
<accession>A0ABS7L806</accession>
<feature type="transmembrane region" description="Helical" evidence="1">
    <location>
        <begin position="58"/>
        <end position="78"/>
    </location>
</feature>
<organism evidence="2 3">
    <name type="scientific">Sellimonas caecigallum</name>
    <dbReference type="NCBI Taxonomy" id="2592333"/>
    <lineage>
        <taxon>Bacteria</taxon>
        <taxon>Bacillati</taxon>
        <taxon>Bacillota</taxon>
        <taxon>Clostridia</taxon>
        <taxon>Lachnospirales</taxon>
        <taxon>Lachnospiraceae</taxon>
        <taxon>Sellimonas</taxon>
    </lineage>
</organism>
<comment type="caution">
    <text evidence="2">The sequence shown here is derived from an EMBL/GenBank/DDBJ whole genome shotgun (WGS) entry which is preliminary data.</text>
</comment>
<dbReference type="Proteomes" id="UP000779049">
    <property type="component" value="Unassembled WGS sequence"/>
</dbReference>